<feature type="compositionally biased region" description="Polar residues" evidence="3">
    <location>
        <begin position="1"/>
        <end position="11"/>
    </location>
</feature>
<dbReference type="EMBL" id="QDKM01000003">
    <property type="protein sequence ID" value="PVH29071.1"/>
    <property type="molecule type" value="Genomic_DNA"/>
</dbReference>
<dbReference type="RefSeq" id="WP_116558068.1">
    <property type="nucleotide sequence ID" value="NZ_JBLWYE010000033.1"/>
</dbReference>
<evidence type="ECO:0000259" key="4">
    <source>
        <dbReference type="PROSITE" id="PS50894"/>
    </source>
</evidence>
<dbReference type="PROSITE" id="PS50894">
    <property type="entry name" value="HPT"/>
    <property type="match status" value="1"/>
</dbReference>
<dbReference type="InterPro" id="IPR008207">
    <property type="entry name" value="Sig_transdc_His_kin_Hpt_dom"/>
</dbReference>
<dbReference type="SUPFAM" id="SSF47226">
    <property type="entry name" value="Histidine-containing phosphotransfer domain, HPT domain"/>
    <property type="match status" value="1"/>
</dbReference>
<keyword evidence="2" id="KW-0597">Phosphoprotein</keyword>
<comment type="caution">
    <text evidence="5">The sequence shown here is derived from an EMBL/GenBank/DDBJ whole genome shotgun (WGS) entry which is preliminary data.</text>
</comment>
<evidence type="ECO:0000313" key="5">
    <source>
        <dbReference type="EMBL" id="PVH29071.1"/>
    </source>
</evidence>
<protein>
    <recommendedName>
        <fullName evidence="4">HPt domain-containing protein</fullName>
    </recommendedName>
</protein>
<sequence length="131" mass="13240">MNDQTRSNSGPDGSPESDPAAIDPAVLDRLLSMGDEAMRSALCAQMISDFQRLGAAIDDPDITKVAHSAHEMKGLAATIGAARLATMARSLDTVAKSLGAAAASALVGSTQSEVARVIAVLSDAAEDSSAA</sequence>
<gene>
    <name evidence="5" type="ORF">DDE20_08575</name>
</gene>
<organism evidence="5 6">
    <name type="scientific">Pararhodobacter oceanensis</name>
    <dbReference type="NCBI Taxonomy" id="2172121"/>
    <lineage>
        <taxon>Bacteria</taxon>
        <taxon>Pseudomonadati</taxon>
        <taxon>Pseudomonadota</taxon>
        <taxon>Alphaproteobacteria</taxon>
        <taxon>Rhodobacterales</taxon>
        <taxon>Paracoccaceae</taxon>
        <taxon>Pararhodobacter</taxon>
    </lineage>
</organism>
<dbReference type="Proteomes" id="UP000245911">
    <property type="component" value="Unassembled WGS sequence"/>
</dbReference>
<evidence type="ECO:0000313" key="6">
    <source>
        <dbReference type="Proteomes" id="UP000245911"/>
    </source>
</evidence>
<reference evidence="5 6" key="1">
    <citation type="submission" date="2018-04" db="EMBL/GenBank/DDBJ databases">
        <title>Pararhodobacter oceanense sp. nov., isolated from marine intertidal sediment.</title>
        <authorList>
            <person name="Wang X.-L."/>
            <person name="Du Z.-J."/>
        </authorList>
    </citation>
    <scope>NUCLEOTIDE SEQUENCE [LARGE SCALE GENOMIC DNA]</scope>
    <source>
        <strain evidence="5 6">AM505</strain>
    </source>
</reference>
<dbReference type="AlphaFoldDB" id="A0A2T8HUI3"/>
<evidence type="ECO:0000256" key="2">
    <source>
        <dbReference type="PROSITE-ProRule" id="PRU00110"/>
    </source>
</evidence>
<dbReference type="Gene3D" id="1.20.120.160">
    <property type="entry name" value="HPT domain"/>
    <property type="match status" value="1"/>
</dbReference>
<evidence type="ECO:0000256" key="3">
    <source>
        <dbReference type="SAM" id="MobiDB-lite"/>
    </source>
</evidence>
<feature type="modified residue" description="Phosphohistidine" evidence="2">
    <location>
        <position position="70"/>
    </location>
</feature>
<feature type="domain" description="HPt" evidence="4">
    <location>
        <begin position="31"/>
        <end position="131"/>
    </location>
</feature>
<dbReference type="GO" id="GO:0004672">
    <property type="term" value="F:protein kinase activity"/>
    <property type="evidence" value="ECO:0007669"/>
    <property type="project" value="UniProtKB-ARBA"/>
</dbReference>
<dbReference type="GO" id="GO:0000160">
    <property type="term" value="P:phosphorelay signal transduction system"/>
    <property type="evidence" value="ECO:0007669"/>
    <property type="project" value="UniProtKB-KW"/>
</dbReference>
<name>A0A2T8HUI3_9RHOB</name>
<feature type="region of interest" description="Disordered" evidence="3">
    <location>
        <begin position="1"/>
        <end position="23"/>
    </location>
</feature>
<evidence type="ECO:0000256" key="1">
    <source>
        <dbReference type="ARBA" id="ARBA00023012"/>
    </source>
</evidence>
<accession>A0A2T8HUI3</accession>
<proteinExistence type="predicted"/>
<dbReference type="OrthoDB" id="7868457at2"/>
<dbReference type="Pfam" id="PF01627">
    <property type="entry name" value="Hpt"/>
    <property type="match status" value="1"/>
</dbReference>
<keyword evidence="6" id="KW-1185">Reference proteome</keyword>
<keyword evidence="1" id="KW-0902">Two-component regulatory system</keyword>
<dbReference type="InterPro" id="IPR036641">
    <property type="entry name" value="HPT_dom_sf"/>
</dbReference>